<accession>A0ABV4K394</accession>
<keyword evidence="1" id="KW-0812">Transmembrane</keyword>
<keyword evidence="3" id="KW-1185">Reference proteome</keyword>
<gene>
    <name evidence="2" type="ORF">AB6M95_10180</name>
</gene>
<keyword evidence="1" id="KW-0472">Membrane</keyword>
<organism evidence="2 3">
    <name type="scientific">Pseudodesulfovibrio karagichevae</name>
    <dbReference type="NCBI Taxonomy" id="3239305"/>
    <lineage>
        <taxon>Bacteria</taxon>
        <taxon>Pseudomonadati</taxon>
        <taxon>Thermodesulfobacteriota</taxon>
        <taxon>Desulfovibrionia</taxon>
        <taxon>Desulfovibrionales</taxon>
        <taxon>Desulfovibrionaceae</taxon>
    </lineage>
</organism>
<comment type="caution">
    <text evidence="2">The sequence shown here is derived from an EMBL/GenBank/DDBJ whole genome shotgun (WGS) entry which is preliminary data.</text>
</comment>
<feature type="transmembrane region" description="Helical" evidence="1">
    <location>
        <begin position="7"/>
        <end position="29"/>
    </location>
</feature>
<feature type="transmembrane region" description="Helical" evidence="1">
    <location>
        <begin position="35"/>
        <end position="58"/>
    </location>
</feature>
<proteinExistence type="predicted"/>
<sequence>MKRLTRILLVTYGLGLIVGPLAGMLTYFYTASWELGAAVGIVLFAGFVKNASSSYFAYRGNPEYQKDVKDKS</sequence>
<reference evidence="2 3" key="1">
    <citation type="submission" date="2024-08" db="EMBL/GenBank/DDBJ databases">
        <title>Sulfate-reducing bacteria isolated from formation water of the oil field in Kazakhstan and description of Pseudodesulfovibrio sp.</title>
        <authorList>
            <person name="Bidzhieva S.K."/>
            <person name="Tourova T.P."/>
            <person name="Grouzdev D.S."/>
            <person name="Beletsky A.V."/>
            <person name="Sokolova D.S."/>
            <person name="Samigullina S.R."/>
            <person name="Poltaraus A.B."/>
            <person name="Avtukh A.N."/>
            <person name="Tereshina V.M."/>
            <person name="Zhaparov N.S."/>
            <person name="Mardanov A.V."/>
            <person name="Nazina T.N."/>
        </authorList>
    </citation>
    <scope>NUCLEOTIDE SEQUENCE [LARGE SCALE GENOMIC DNA]</scope>
    <source>
        <strain evidence="2 3">9FUS</strain>
    </source>
</reference>
<dbReference type="RefSeq" id="WP_371386634.1">
    <property type="nucleotide sequence ID" value="NZ_JBGLYH010000025.1"/>
</dbReference>
<evidence type="ECO:0000256" key="1">
    <source>
        <dbReference type="SAM" id="Phobius"/>
    </source>
</evidence>
<keyword evidence="1" id="KW-1133">Transmembrane helix</keyword>
<name>A0ABV4K394_9BACT</name>
<evidence type="ECO:0000313" key="2">
    <source>
        <dbReference type="EMBL" id="MEZ7197115.1"/>
    </source>
</evidence>
<dbReference type="Proteomes" id="UP001568698">
    <property type="component" value="Unassembled WGS sequence"/>
</dbReference>
<dbReference type="EMBL" id="JBGLYH010000025">
    <property type="protein sequence ID" value="MEZ7197115.1"/>
    <property type="molecule type" value="Genomic_DNA"/>
</dbReference>
<evidence type="ECO:0000313" key="3">
    <source>
        <dbReference type="Proteomes" id="UP001568698"/>
    </source>
</evidence>
<protein>
    <submittedName>
        <fullName evidence="2">Uncharacterized protein</fullName>
    </submittedName>
</protein>